<dbReference type="Proteomes" id="UP000255277">
    <property type="component" value="Unassembled WGS sequence"/>
</dbReference>
<dbReference type="EC" id="4.1.1.1" evidence="1"/>
<reference evidence="1 2" key="1">
    <citation type="submission" date="2018-06" db="EMBL/GenBank/DDBJ databases">
        <authorList>
            <consortium name="Pathogen Informatics"/>
            <person name="Doyle S."/>
        </authorList>
    </citation>
    <scope>NUCLEOTIDE SEQUENCE [LARGE SCALE GENOMIC DNA]</scope>
    <source>
        <strain evidence="1 2">NCTC12195</strain>
    </source>
</reference>
<organism evidence="1 2">
    <name type="scientific">Staphylococcus gallinarum</name>
    <dbReference type="NCBI Taxonomy" id="1293"/>
    <lineage>
        <taxon>Bacteria</taxon>
        <taxon>Bacillati</taxon>
        <taxon>Bacillota</taxon>
        <taxon>Bacilli</taxon>
        <taxon>Bacillales</taxon>
        <taxon>Staphylococcaceae</taxon>
        <taxon>Staphylococcus</taxon>
    </lineage>
</organism>
<dbReference type="GO" id="GO:0004737">
    <property type="term" value="F:pyruvate decarboxylase activity"/>
    <property type="evidence" value="ECO:0007669"/>
    <property type="project" value="UniProtKB-EC"/>
</dbReference>
<evidence type="ECO:0000313" key="2">
    <source>
        <dbReference type="Proteomes" id="UP000255277"/>
    </source>
</evidence>
<proteinExistence type="predicted"/>
<accession>A0A380FNH4</accession>
<sequence>MVKMRCITIYQCGIIKHLPSVFGGNETVSVHEVDSSVSLQHAFNEINLQPNRMHVH</sequence>
<dbReference type="AlphaFoldDB" id="A0A380FNH4"/>
<gene>
    <name evidence="1" type="ORF">NCTC12195_04810</name>
</gene>
<keyword evidence="1" id="KW-0456">Lyase</keyword>
<protein>
    <submittedName>
        <fullName evidence="1">Pyruvate decarboxylase Alpha-keto-acid decarboxylase</fullName>
        <ecNumber evidence="1">4.1.1.1</ecNumber>
    </submittedName>
</protein>
<dbReference type="EMBL" id="UHDK01000001">
    <property type="protein sequence ID" value="SUM35280.1"/>
    <property type="molecule type" value="Genomic_DNA"/>
</dbReference>
<name>A0A380FNH4_STAGA</name>
<keyword evidence="1" id="KW-0670">Pyruvate</keyword>
<evidence type="ECO:0000313" key="1">
    <source>
        <dbReference type="EMBL" id="SUM35280.1"/>
    </source>
</evidence>